<dbReference type="EMBL" id="MF997424">
    <property type="protein sequence ID" value="AVR57669.1"/>
    <property type="molecule type" value="Genomic_DNA"/>
</dbReference>
<dbReference type="GO" id="GO:1990904">
    <property type="term" value="C:ribonucleoprotein complex"/>
    <property type="evidence" value="ECO:0007669"/>
    <property type="project" value="UniProtKB-KW"/>
</dbReference>
<gene>
    <name evidence="4" type="primary">rps10</name>
</gene>
<dbReference type="InterPro" id="IPR027486">
    <property type="entry name" value="Ribosomal_uS10_dom"/>
</dbReference>
<dbReference type="Gene3D" id="3.30.70.600">
    <property type="entry name" value="Ribosomal protein S10 domain"/>
    <property type="match status" value="1"/>
</dbReference>
<dbReference type="Pfam" id="PF00338">
    <property type="entry name" value="Ribosomal_S10"/>
    <property type="match status" value="1"/>
</dbReference>
<evidence type="ECO:0000259" key="3">
    <source>
        <dbReference type="Pfam" id="PF00338"/>
    </source>
</evidence>
<feature type="domain" description="Small ribosomal subunit protein uS10" evidence="3">
    <location>
        <begin position="6"/>
        <end position="98"/>
    </location>
</feature>
<evidence type="ECO:0000256" key="2">
    <source>
        <dbReference type="ARBA" id="ARBA00023274"/>
    </source>
</evidence>
<dbReference type="AlphaFoldDB" id="A0A2R4A3L8"/>
<keyword evidence="2" id="KW-0687">Ribonucleoprotein</keyword>
<proteinExistence type="predicted"/>
<name>A0A2R4A3L8_9STRA</name>
<keyword evidence="4" id="KW-0496">Mitochondrion</keyword>
<reference evidence="4" key="1">
    <citation type="submission" date="2017-09" db="EMBL/GenBank/DDBJ databases">
        <title>Your Publication.</title>
        <authorList>
            <person name="Keepers K.G."/>
            <person name="Pogoda C.S."/>
            <person name="Hamsher S.E."/>
            <person name="Stepanek J.G."/>
            <person name="Kane N.C."/>
            <person name="Kociolek J.P."/>
        </authorList>
    </citation>
    <scope>NUCLEOTIDE SEQUENCE</scope>
</reference>
<organism evidence="4">
    <name type="scientific">Halamphora calidilacuna</name>
    <dbReference type="NCBI Taxonomy" id="2133758"/>
    <lineage>
        <taxon>Eukaryota</taxon>
        <taxon>Sar</taxon>
        <taxon>Stramenopiles</taxon>
        <taxon>Ochrophyta</taxon>
        <taxon>Bacillariophyta</taxon>
        <taxon>Bacillariophyceae</taxon>
        <taxon>Bacillariophycidae</taxon>
        <taxon>Naviculales</taxon>
        <taxon>Amphipleuraceae</taxon>
        <taxon>Halamphora</taxon>
    </lineage>
</organism>
<protein>
    <submittedName>
        <fullName evidence="4">Ribosomal protein S10</fullName>
    </submittedName>
</protein>
<dbReference type="InterPro" id="IPR036838">
    <property type="entry name" value="Ribosomal_uS10_dom_sf"/>
</dbReference>
<evidence type="ECO:0000256" key="1">
    <source>
        <dbReference type="ARBA" id="ARBA00022980"/>
    </source>
</evidence>
<accession>A0A2R4A3L8</accession>
<keyword evidence="1 4" id="KW-0689">Ribosomal protein</keyword>
<sequence length="183" mass="21962">MKQYYLKIQSKNEKSLKNVLHFFFTHLKIKFWTIQKSSSTITKRKTVTFLKSPHVNKTAQEHFEYKIFTRKVLLKGFYLEKNLIFLKKVLAKFFQDISIHIEFITSKTMRSNNNLSIFSFDNSKFLRKRSFRTNFKRHKQKTLFKVSGNKKNSLFYLVKLLTKTSLFGETLLVYSFKNNKLSE</sequence>
<dbReference type="SUPFAM" id="SSF54999">
    <property type="entry name" value="Ribosomal protein S10"/>
    <property type="match status" value="1"/>
</dbReference>
<dbReference type="GO" id="GO:0005840">
    <property type="term" value="C:ribosome"/>
    <property type="evidence" value="ECO:0007669"/>
    <property type="project" value="UniProtKB-KW"/>
</dbReference>
<evidence type="ECO:0000313" key="4">
    <source>
        <dbReference type="EMBL" id="AVR57669.1"/>
    </source>
</evidence>
<geneLocation type="mitochondrion" evidence="4"/>